<dbReference type="AlphaFoldDB" id="A0A815HP46"/>
<evidence type="ECO:0000313" key="2">
    <source>
        <dbReference type="Proteomes" id="UP000663852"/>
    </source>
</evidence>
<reference evidence="1" key="1">
    <citation type="submission" date="2021-02" db="EMBL/GenBank/DDBJ databases">
        <authorList>
            <person name="Nowell W R."/>
        </authorList>
    </citation>
    <scope>NUCLEOTIDE SEQUENCE</scope>
</reference>
<dbReference type="EMBL" id="CAJNOJ010000267">
    <property type="protein sequence ID" value="CAF1354288.1"/>
    <property type="molecule type" value="Genomic_DNA"/>
</dbReference>
<proteinExistence type="predicted"/>
<comment type="caution">
    <text evidence="1">The sequence shown here is derived from an EMBL/GenBank/DDBJ whole genome shotgun (WGS) entry which is preliminary data.</text>
</comment>
<dbReference type="OrthoDB" id="10005429at2759"/>
<organism evidence="1 2">
    <name type="scientific">Adineta ricciae</name>
    <name type="common">Rotifer</name>
    <dbReference type="NCBI Taxonomy" id="249248"/>
    <lineage>
        <taxon>Eukaryota</taxon>
        <taxon>Metazoa</taxon>
        <taxon>Spiralia</taxon>
        <taxon>Gnathifera</taxon>
        <taxon>Rotifera</taxon>
        <taxon>Eurotatoria</taxon>
        <taxon>Bdelloidea</taxon>
        <taxon>Adinetida</taxon>
        <taxon>Adinetidae</taxon>
        <taxon>Adineta</taxon>
    </lineage>
</organism>
<protein>
    <submittedName>
        <fullName evidence="1">Uncharacterized protein</fullName>
    </submittedName>
</protein>
<accession>A0A815HP46</accession>
<sequence length="372" mass="43934">MDSPIFRQWLEWEARVQEWLNQSEDCVEFIGTTPVDRLMLTILTVKYHILYRDMDEENRSATANHGAERIATIRLFKTKSTDVNEKDERHRDREKIFDNLTGRLLTPQQVITETSVEWQEFNELCDWHGIAFIERFRYSLHQFISDLISTNALYQELIRKPRAVSSVKEVNNEVYNAKKEGVTFISVDIKSANFGMLQYIGAIDPQIYPTWSDFLLPFVGARKLFVENKKLRQFCLGKLPQYYKLEALWKQYTGTIYRTVLCNCFDEKEVDLRCVALSGDEVVFQLDPSMKNNDVIDFVDYIRNRLAKESPIVKFAVQAYRMQTFHWRKKHLCFARMFIGESEKQFDLKCVPDRSKNYETAYQDFCSLLKDS</sequence>
<name>A0A815HP46_ADIRI</name>
<gene>
    <name evidence="1" type="ORF">EDS130_LOCUS33459</name>
</gene>
<dbReference type="Proteomes" id="UP000663852">
    <property type="component" value="Unassembled WGS sequence"/>
</dbReference>
<evidence type="ECO:0000313" key="1">
    <source>
        <dbReference type="EMBL" id="CAF1354288.1"/>
    </source>
</evidence>